<reference evidence="2" key="1">
    <citation type="submission" date="2017-07" db="EMBL/GenBank/DDBJ databases">
        <authorList>
            <person name="Mikheyev A."/>
            <person name="Grau M."/>
        </authorList>
    </citation>
    <scope>NUCLEOTIDE SEQUENCE</scope>
    <source>
        <tissue evidence="2">Venom_gland</tissue>
    </source>
</reference>
<dbReference type="EMBL" id="IACK01067662">
    <property type="protein sequence ID" value="LAA78123.1"/>
    <property type="molecule type" value="Transcribed_RNA"/>
</dbReference>
<sequence length="133" mass="15086">MYWVIFPSFRHFQKAFSDPHNLLFWCAKEQNCQVKQCTVLTGILQGYTSIFFAFNIQVIIQHTTLTFFVVLQNVKIISIAYICVCVCVCVCVCDRKTSHTVGLVLPSNAQKEFSLQQAVWPLNKTVSSTVIGT</sequence>
<evidence type="ECO:0000256" key="1">
    <source>
        <dbReference type="SAM" id="Phobius"/>
    </source>
</evidence>
<keyword evidence="1" id="KW-0812">Transmembrane</keyword>
<dbReference type="AlphaFoldDB" id="A0A2D4I1N4"/>
<name>A0A2D4I1N4_MICLE</name>
<accession>A0A2D4I1N4</accession>
<reference evidence="2" key="2">
    <citation type="submission" date="2017-11" db="EMBL/GenBank/DDBJ databases">
        <title>Coralsnake Venomics: Analyses of Venom Gland Transcriptomes and Proteomes of Six Brazilian Taxa.</title>
        <authorList>
            <person name="Aird S.D."/>
            <person name="Jorge da Silva N."/>
            <person name="Qiu L."/>
            <person name="Villar-Briones A."/>
            <person name="Aparecida-Saddi V."/>
            <person name="Campos-Telles M.P."/>
            <person name="Grau M."/>
            <person name="Mikheyev A.S."/>
        </authorList>
    </citation>
    <scope>NUCLEOTIDE SEQUENCE</scope>
    <source>
        <tissue evidence="2">Venom_gland</tissue>
    </source>
</reference>
<feature type="transmembrane region" description="Helical" evidence="1">
    <location>
        <begin position="76"/>
        <end position="93"/>
    </location>
</feature>
<organism evidence="2">
    <name type="scientific">Micrurus lemniscatus lemniscatus</name>
    <dbReference type="NCBI Taxonomy" id="129467"/>
    <lineage>
        <taxon>Eukaryota</taxon>
        <taxon>Metazoa</taxon>
        <taxon>Chordata</taxon>
        <taxon>Craniata</taxon>
        <taxon>Vertebrata</taxon>
        <taxon>Euteleostomi</taxon>
        <taxon>Lepidosauria</taxon>
        <taxon>Squamata</taxon>
        <taxon>Bifurcata</taxon>
        <taxon>Unidentata</taxon>
        <taxon>Episquamata</taxon>
        <taxon>Toxicofera</taxon>
        <taxon>Serpentes</taxon>
        <taxon>Colubroidea</taxon>
        <taxon>Elapidae</taxon>
        <taxon>Elapinae</taxon>
        <taxon>Micrurus</taxon>
    </lineage>
</organism>
<keyword evidence="1" id="KW-1133">Transmembrane helix</keyword>
<keyword evidence="1" id="KW-0472">Membrane</keyword>
<protein>
    <submittedName>
        <fullName evidence="2">Uncharacterized protein</fullName>
    </submittedName>
</protein>
<evidence type="ECO:0000313" key="2">
    <source>
        <dbReference type="EMBL" id="LAA78123.1"/>
    </source>
</evidence>
<proteinExistence type="predicted"/>